<feature type="domain" description="Amino acid permease/ SLC12A" evidence="9">
    <location>
        <begin position="46"/>
        <end position="516"/>
    </location>
</feature>
<organism evidence="10 11">
    <name type="scientific">Pseudallescheria apiosperma</name>
    <name type="common">Scedosporium apiospermum</name>
    <dbReference type="NCBI Taxonomy" id="563466"/>
    <lineage>
        <taxon>Eukaryota</taxon>
        <taxon>Fungi</taxon>
        <taxon>Dikarya</taxon>
        <taxon>Ascomycota</taxon>
        <taxon>Pezizomycotina</taxon>
        <taxon>Sordariomycetes</taxon>
        <taxon>Hypocreomycetidae</taxon>
        <taxon>Microascales</taxon>
        <taxon>Microascaceae</taxon>
        <taxon>Scedosporium</taxon>
    </lineage>
</organism>
<feature type="transmembrane region" description="Helical" evidence="8">
    <location>
        <begin position="460"/>
        <end position="480"/>
    </location>
</feature>
<dbReference type="Gene3D" id="1.20.1740.10">
    <property type="entry name" value="Amino acid/polyamine transporter I"/>
    <property type="match status" value="1"/>
</dbReference>
<dbReference type="GeneID" id="27719351"/>
<dbReference type="AlphaFoldDB" id="A0A084FUV9"/>
<evidence type="ECO:0000313" key="11">
    <source>
        <dbReference type="Proteomes" id="UP000028545"/>
    </source>
</evidence>
<dbReference type="PANTHER" id="PTHR43341:SF6">
    <property type="entry name" value="AMINO ACID TRANSPORTER (EUROFUNG)"/>
    <property type="match status" value="1"/>
</dbReference>
<keyword evidence="4" id="KW-0029">Amino-acid transport</keyword>
<evidence type="ECO:0000256" key="6">
    <source>
        <dbReference type="ARBA" id="ARBA00023136"/>
    </source>
</evidence>
<reference evidence="10 11" key="1">
    <citation type="journal article" date="2014" name="Genome Announc.">
        <title>Draft genome sequence of the pathogenic fungus Scedosporium apiospermum.</title>
        <authorList>
            <person name="Vandeputte P."/>
            <person name="Ghamrawi S."/>
            <person name="Rechenmann M."/>
            <person name="Iltis A."/>
            <person name="Giraud S."/>
            <person name="Fleury M."/>
            <person name="Thornton C."/>
            <person name="Delhaes L."/>
            <person name="Meyer W."/>
            <person name="Papon N."/>
            <person name="Bouchara J.P."/>
        </authorList>
    </citation>
    <scope>NUCLEOTIDE SEQUENCE [LARGE SCALE GENOMIC DNA]</scope>
    <source>
        <strain evidence="10 11">IHEM 14462</strain>
    </source>
</reference>
<protein>
    <submittedName>
        <fullName evidence="10">Putative Arginine permease</fullName>
    </submittedName>
</protein>
<evidence type="ECO:0000256" key="2">
    <source>
        <dbReference type="ARBA" id="ARBA00022448"/>
    </source>
</evidence>
<dbReference type="HOGENOM" id="CLU_007946_12_1_1"/>
<feature type="transmembrane region" description="Helical" evidence="8">
    <location>
        <begin position="492"/>
        <end position="510"/>
    </location>
</feature>
<evidence type="ECO:0000256" key="4">
    <source>
        <dbReference type="ARBA" id="ARBA00022970"/>
    </source>
</evidence>
<keyword evidence="11" id="KW-1185">Reference proteome</keyword>
<dbReference type="Proteomes" id="UP000028545">
    <property type="component" value="Unassembled WGS sequence"/>
</dbReference>
<sequence length="568" mass="62336">MASINEKVGPPPPADGAPSLASSDGYDTSHYSDNADALHRRLNNRHIQLIAIGGSIGTAMFISIGGGLAKGGPGSLLISYALYSCVLALVNNCITEMTTLMPVSGGFIRLAGLWVDDALGFMAGWNFFFYEALLIPFEITALNLVLSFWNENMTNPGPTAGVCAACIVAYGLLNVVAVRGYGEAEFWLSGGKVILIFMLFAFTFVTMVGGNPQHDAYGFRYWRDPGAFAEHHSTGATGRWEGFLGALWTGCFAIVGPEYISMVAAEAKRPRVYIKQAFKTVYWRFGIFFILGALCVGIVVPYNDPTLMGILDGTVEGGGTAAASPYVIAMKNMNIKVLPHITNALIFTSIFSAGNTYTYCAIRSLYSLALEGRAPRILTKCTKSGVPIYCYCVVMMFPLLSFLQVSNSSSQVLTWLVSLITAGGLIDYIVMCVTYIFFYRACKAQGVDRKTFPYTGWFQPYSAWIALVAEIVVTLCYGYSSFQPPDVETFFSNYTMVILAPVLYIGWKVIKRTKFVKPEDADLVYQRPIIDAYEASIKTPPVTFWTEMVQMVGLRRRKAKDGEEQAEQ</sequence>
<feature type="transmembrane region" description="Helical" evidence="8">
    <location>
        <begin position="75"/>
        <end position="94"/>
    </location>
</feature>
<evidence type="ECO:0000256" key="7">
    <source>
        <dbReference type="SAM" id="MobiDB-lite"/>
    </source>
</evidence>
<dbReference type="PIRSF" id="PIRSF006060">
    <property type="entry name" value="AA_transporter"/>
    <property type="match status" value="1"/>
</dbReference>
<keyword evidence="2" id="KW-0813">Transport</keyword>
<feature type="transmembrane region" description="Helical" evidence="8">
    <location>
        <begin position="412"/>
        <end position="439"/>
    </location>
</feature>
<feature type="transmembrane region" description="Helical" evidence="8">
    <location>
        <begin position="281"/>
        <end position="302"/>
    </location>
</feature>
<dbReference type="GO" id="GO:0016020">
    <property type="term" value="C:membrane"/>
    <property type="evidence" value="ECO:0007669"/>
    <property type="project" value="UniProtKB-SubCell"/>
</dbReference>
<feature type="region of interest" description="Disordered" evidence="7">
    <location>
        <begin position="1"/>
        <end position="22"/>
    </location>
</feature>
<dbReference type="KEGG" id="sapo:SAPIO_CDS10180"/>
<feature type="transmembrane region" description="Helical" evidence="8">
    <location>
        <begin position="344"/>
        <end position="366"/>
    </location>
</feature>
<evidence type="ECO:0000256" key="8">
    <source>
        <dbReference type="SAM" id="Phobius"/>
    </source>
</evidence>
<dbReference type="PANTHER" id="PTHR43341">
    <property type="entry name" value="AMINO ACID PERMEASE"/>
    <property type="match status" value="1"/>
</dbReference>
<dbReference type="VEuPathDB" id="FungiDB:SAPIO_CDS10180"/>
<feature type="transmembrane region" description="Helical" evidence="8">
    <location>
        <begin position="159"/>
        <end position="181"/>
    </location>
</feature>
<dbReference type="GO" id="GO:0015171">
    <property type="term" value="F:amino acid transmembrane transporter activity"/>
    <property type="evidence" value="ECO:0007669"/>
    <property type="project" value="TreeGrafter"/>
</dbReference>
<feature type="transmembrane region" description="Helical" evidence="8">
    <location>
        <begin position="193"/>
        <end position="210"/>
    </location>
</feature>
<dbReference type="InterPro" id="IPR004841">
    <property type="entry name" value="AA-permease/SLC12A_dom"/>
</dbReference>
<feature type="transmembrane region" description="Helical" evidence="8">
    <location>
        <begin position="242"/>
        <end position="260"/>
    </location>
</feature>
<dbReference type="RefSeq" id="XP_016638670.1">
    <property type="nucleotide sequence ID" value="XM_016783818.1"/>
</dbReference>
<name>A0A084FUV9_PSEDA</name>
<dbReference type="Pfam" id="PF00324">
    <property type="entry name" value="AA_permease"/>
    <property type="match status" value="1"/>
</dbReference>
<evidence type="ECO:0000256" key="5">
    <source>
        <dbReference type="ARBA" id="ARBA00022989"/>
    </source>
</evidence>
<feature type="transmembrane region" description="Helical" evidence="8">
    <location>
        <begin position="386"/>
        <end position="406"/>
    </location>
</feature>
<dbReference type="FunFam" id="1.20.1740.10:FF:000006">
    <property type="entry name" value="General amino acid permease"/>
    <property type="match status" value="1"/>
</dbReference>
<dbReference type="OMA" id="MASFMPV"/>
<evidence type="ECO:0000259" key="9">
    <source>
        <dbReference type="Pfam" id="PF00324"/>
    </source>
</evidence>
<keyword evidence="3 8" id="KW-0812">Transmembrane</keyword>
<evidence type="ECO:0000313" key="10">
    <source>
        <dbReference type="EMBL" id="KEZ38871.1"/>
    </source>
</evidence>
<keyword evidence="5 8" id="KW-1133">Transmembrane helix</keyword>
<feature type="transmembrane region" description="Helical" evidence="8">
    <location>
        <begin position="49"/>
        <end position="69"/>
    </location>
</feature>
<gene>
    <name evidence="10" type="ORF">SAPIO_CDS10180</name>
</gene>
<comment type="caution">
    <text evidence="10">The sequence shown here is derived from an EMBL/GenBank/DDBJ whole genome shotgun (WGS) entry which is preliminary data.</text>
</comment>
<dbReference type="InterPro" id="IPR050524">
    <property type="entry name" value="APC_YAT"/>
</dbReference>
<accession>A0A084FUV9</accession>
<comment type="subcellular location">
    <subcellularLocation>
        <location evidence="1">Membrane</location>
        <topology evidence="1">Multi-pass membrane protein</topology>
    </subcellularLocation>
</comment>
<keyword evidence="6 8" id="KW-0472">Membrane</keyword>
<evidence type="ECO:0000256" key="1">
    <source>
        <dbReference type="ARBA" id="ARBA00004141"/>
    </source>
</evidence>
<dbReference type="EMBL" id="JOWA01000165">
    <property type="protein sequence ID" value="KEZ38871.1"/>
    <property type="molecule type" value="Genomic_DNA"/>
</dbReference>
<dbReference type="OrthoDB" id="10062876at2759"/>
<proteinExistence type="predicted"/>
<evidence type="ECO:0000256" key="3">
    <source>
        <dbReference type="ARBA" id="ARBA00022692"/>
    </source>
</evidence>